<dbReference type="AlphaFoldDB" id="A0A0G0JEY3"/>
<dbReference type="Proteomes" id="UP000034852">
    <property type="component" value="Unassembled WGS sequence"/>
</dbReference>
<sequence>MSTGEQDCFSSCFEFLQEWDDLDVDRLKQNYRDIRQDDLLDVIDQVQKRANYHSFDHPLRTLEVKQHLIKALNFSEEVFKPHSNITFENLPFEVFARVIQRDGIPIRYGSVSFADPHNLDGDFCVVFDARVENSIKQNIKDHLNNIYVPLANEWEANGIGLVKNADPHLTLLFYKELLEQFPKIDEALDLFPDNLDQYMLDTLPRLDIILTAQPVFPKHFERLFAIQQELLSYLEQNPILRAMVYYKLLDVLDIRKEREVGKSGD</sequence>
<reference evidence="1 2" key="1">
    <citation type="journal article" date="2015" name="Nature">
        <title>rRNA introns, odd ribosomes, and small enigmatic genomes across a large radiation of phyla.</title>
        <authorList>
            <person name="Brown C.T."/>
            <person name="Hug L.A."/>
            <person name="Thomas B.C."/>
            <person name="Sharon I."/>
            <person name="Castelle C.J."/>
            <person name="Singh A."/>
            <person name="Wilkins M.J."/>
            <person name="Williams K.H."/>
            <person name="Banfield J.F."/>
        </authorList>
    </citation>
    <scope>NUCLEOTIDE SEQUENCE [LARGE SCALE GENOMIC DNA]</scope>
</reference>
<name>A0A0G0JEY3_9BACT</name>
<evidence type="ECO:0000313" key="2">
    <source>
        <dbReference type="Proteomes" id="UP000034852"/>
    </source>
</evidence>
<evidence type="ECO:0000313" key="1">
    <source>
        <dbReference type="EMBL" id="KKQ35329.1"/>
    </source>
</evidence>
<proteinExistence type="predicted"/>
<dbReference type="EMBL" id="LBTH01000028">
    <property type="protein sequence ID" value="KKQ35329.1"/>
    <property type="molecule type" value="Genomic_DNA"/>
</dbReference>
<comment type="caution">
    <text evidence="1">The sequence shown here is derived from an EMBL/GenBank/DDBJ whole genome shotgun (WGS) entry which is preliminary data.</text>
</comment>
<gene>
    <name evidence="1" type="ORF">US52_C0028G0007</name>
</gene>
<accession>A0A0G0JEY3</accession>
<protein>
    <submittedName>
        <fullName evidence="1">Uncharacterized protein</fullName>
    </submittedName>
</protein>
<organism evidence="1 2">
    <name type="scientific">candidate division WS6 bacterium GW2011_GWA2_37_6</name>
    <dbReference type="NCBI Taxonomy" id="1619087"/>
    <lineage>
        <taxon>Bacteria</taxon>
        <taxon>Candidatus Dojkabacteria</taxon>
    </lineage>
</organism>